<keyword evidence="2" id="KW-0805">Transcription regulation</keyword>
<dbReference type="Pfam" id="PF00126">
    <property type="entry name" value="HTH_1"/>
    <property type="match status" value="1"/>
</dbReference>
<evidence type="ECO:0000256" key="2">
    <source>
        <dbReference type="ARBA" id="ARBA00023015"/>
    </source>
</evidence>
<keyword evidence="4" id="KW-0804">Transcription</keyword>
<dbReference type="InterPro" id="IPR000847">
    <property type="entry name" value="LysR_HTH_N"/>
</dbReference>
<evidence type="ECO:0000256" key="3">
    <source>
        <dbReference type="ARBA" id="ARBA00023125"/>
    </source>
</evidence>
<comment type="similarity">
    <text evidence="1">Belongs to the LysR transcriptional regulatory family.</text>
</comment>
<dbReference type="Pfam" id="PF03466">
    <property type="entry name" value="LysR_substrate"/>
    <property type="match status" value="1"/>
</dbReference>
<dbReference type="PANTHER" id="PTHR30126:SF94">
    <property type="entry name" value="LYSR FAMILY TRANSCRIPTIONAL REGULATOR"/>
    <property type="match status" value="1"/>
</dbReference>
<dbReference type="InterPro" id="IPR005119">
    <property type="entry name" value="LysR_subst-bd"/>
</dbReference>
<name>A0ABT5KAR5_9BURK</name>
<dbReference type="Proteomes" id="UP001221208">
    <property type="component" value="Unassembled WGS sequence"/>
</dbReference>
<dbReference type="Gene3D" id="3.40.190.10">
    <property type="entry name" value="Periplasmic binding protein-like II"/>
    <property type="match status" value="2"/>
</dbReference>
<dbReference type="InterPro" id="IPR036390">
    <property type="entry name" value="WH_DNA-bd_sf"/>
</dbReference>
<dbReference type="EMBL" id="JAQQXR010000023">
    <property type="protein sequence ID" value="MDC8760917.1"/>
    <property type="molecule type" value="Genomic_DNA"/>
</dbReference>
<evidence type="ECO:0000259" key="5">
    <source>
        <dbReference type="PROSITE" id="PS50931"/>
    </source>
</evidence>
<accession>A0ABT5KAR5</accession>
<dbReference type="Gene3D" id="1.10.10.10">
    <property type="entry name" value="Winged helix-like DNA-binding domain superfamily/Winged helix DNA-binding domain"/>
    <property type="match status" value="1"/>
</dbReference>
<dbReference type="PANTHER" id="PTHR30126">
    <property type="entry name" value="HTH-TYPE TRANSCRIPTIONAL REGULATOR"/>
    <property type="match status" value="1"/>
</dbReference>
<evidence type="ECO:0000256" key="4">
    <source>
        <dbReference type="ARBA" id="ARBA00023163"/>
    </source>
</evidence>
<dbReference type="SUPFAM" id="SSF53850">
    <property type="entry name" value="Periplasmic binding protein-like II"/>
    <property type="match status" value="1"/>
</dbReference>
<evidence type="ECO:0000313" key="7">
    <source>
        <dbReference type="Proteomes" id="UP001221208"/>
    </source>
</evidence>
<dbReference type="CDD" id="cd05466">
    <property type="entry name" value="PBP2_LTTR_substrate"/>
    <property type="match status" value="1"/>
</dbReference>
<feature type="domain" description="HTH lysR-type" evidence="5">
    <location>
        <begin position="1"/>
        <end position="58"/>
    </location>
</feature>
<keyword evidence="7" id="KW-1185">Reference proteome</keyword>
<reference evidence="6 7" key="1">
    <citation type="submission" date="2022-10" db="EMBL/GenBank/DDBJ databases">
        <title>Janthinobacterium sp. hw3 Genome sequencing.</title>
        <authorList>
            <person name="Park S."/>
        </authorList>
    </citation>
    <scope>NUCLEOTIDE SEQUENCE [LARGE SCALE GENOMIC DNA]</scope>
    <source>
        <strain evidence="7">hw3</strain>
    </source>
</reference>
<dbReference type="RefSeq" id="WP_273675001.1">
    <property type="nucleotide sequence ID" value="NZ_JAQQXR010000023.1"/>
</dbReference>
<comment type="caution">
    <text evidence="6">The sequence shown here is derived from an EMBL/GenBank/DDBJ whole genome shotgun (WGS) entry which is preliminary data.</text>
</comment>
<protein>
    <submittedName>
        <fullName evidence="6">LysR family transcriptional regulator</fullName>
    </submittedName>
</protein>
<keyword evidence="3" id="KW-0238">DNA-binding</keyword>
<dbReference type="InterPro" id="IPR036388">
    <property type="entry name" value="WH-like_DNA-bd_sf"/>
</dbReference>
<gene>
    <name evidence="6" type="ORF">OIK44_25345</name>
</gene>
<proteinExistence type="inferred from homology"/>
<dbReference type="SUPFAM" id="SSF46785">
    <property type="entry name" value="Winged helix' DNA-binding domain"/>
    <property type="match status" value="1"/>
</dbReference>
<sequence>MTLKQLEAFYAAATCASFAVAAQRLHLSISSLSKRIAELELSLGETLFDRGGHRAALTTAGHRLLPHAADVLASAERLTASLGKEAGMRGRCRFGVGELAALTWLPALLRAAGSAYPQLALEPYVDIGTVLERGVGAGELDFAVVAGRSSRSALASQTIGQARFLWVASGRAARAGADVAALLRELPLVTLHVGAGTTRILDEWLTQQQVTAERRLTCNGWGAVAGMLADGIGVGFLPEGWARALAQRGQLRILDGAPELAPLHYACQWRRDDPRLLVGAMRDLVARVADFSATSALF</sequence>
<dbReference type="PROSITE" id="PS50931">
    <property type="entry name" value="HTH_LYSR"/>
    <property type="match status" value="1"/>
</dbReference>
<organism evidence="6 7">
    <name type="scientific">Janthinobacterium fluminis</name>
    <dbReference type="NCBI Taxonomy" id="2987524"/>
    <lineage>
        <taxon>Bacteria</taxon>
        <taxon>Pseudomonadati</taxon>
        <taxon>Pseudomonadota</taxon>
        <taxon>Betaproteobacteria</taxon>
        <taxon>Burkholderiales</taxon>
        <taxon>Oxalobacteraceae</taxon>
        <taxon>Janthinobacterium</taxon>
    </lineage>
</organism>
<evidence type="ECO:0000313" key="6">
    <source>
        <dbReference type="EMBL" id="MDC8760917.1"/>
    </source>
</evidence>
<evidence type="ECO:0000256" key="1">
    <source>
        <dbReference type="ARBA" id="ARBA00009437"/>
    </source>
</evidence>